<organism evidence="2 3">
    <name type="scientific">Xenophilus arseniciresistens</name>
    <dbReference type="NCBI Taxonomy" id="1283306"/>
    <lineage>
        <taxon>Bacteria</taxon>
        <taxon>Pseudomonadati</taxon>
        <taxon>Pseudomonadota</taxon>
        <taxon>Betaproteobacteria</taxon>
        <taxon>Burkholderiales</taxon>
        <taxon>Comamonadaceae</taxon>
        <taxon>Xenophilus</taxon>
    </lineage>
</organism>
<feature type="chain" id="PRO_5042285532" description="Carboxypeptidase regulatory-like domain-containing protein" evidence="1">
    <location>
        <begin position="31"/>
        <end position="165"/>
    </location>
</feature>
<keyword evidence="3" id="KW-1185">Reference proteome</keyword>
<evidence type="ECO:0008006" key="4">
    <source>
        <dbReference type="Google" id="ProtNLM"/>
    </source>
</evidence>
<name>A0AAE3NCJ0_9BURK</name>
<reference evidence="2" key="1">
    <citation type="submission" date="2023-01" db="EMBL/GenBank/DDBJ databases">
        <title>Xenophilus mangrovi sp. nov., isolated from soil of Mangrove nature reserve.</title>
        <authorList>
            <person name="Xu S."/>
            <person name="Liu Z."/>
            <person name="Xu Y."/>
        </authorList>
    </citation>
    <scope>NUCLEOTIDE SEQUENCE</scope>
    <source>
        <strain evidence="2">YW8</strain>
    </source>
</reference>
<dbReference type="RefSeq" id="WP_271430360.1">
    <property type="nucleotide sequence ID" value="NZ_JAQIPB010000014.1"/>
</dbReference>
<evidence type="ECO:0000313" key="3">
    <source>
        <dbReference type="Proteomes" id="UP001212602"/>
    </source>
</evidence>
<dbReference type="AlphaFoldDB" id="A0AAE3NCJ0"/>
<gene>
    <name evidence="2" type="ORF">PGB34_22540</name>
</gene>
<sequence length="165" mass="17541">MTSPISSRSLATLGAAALILCTLTPAQATANPPIQMAPQGVEYMCGGQRGAEELAFMEKVSPRWGATLEFAVNGAPRGKFAAPVQISMRNKYNGEHVLQAKADGPLMVARLAPGTYEVQATLGTLTLTQEVVVRLGQPGRTLFLWPSNFDIASATMPRQTLAQGR</sequence>
<dbReference type="Proteomes" id="UP001212602">
    <property type="component" value="Unassembled WGS sequence"/>
</dbReference>
<comment type="caution">
    <text evidence="2">The sequence shown here is derived from an EMBL/GenBank/DDBJ whole genome shotgun (WGS) entry which is preliminary data.</text>
</comment>
<accession>A0AAE3NCJ0</accession>
<feature type="signal peptide" evidence="1">
    <location>
        <begin position="1"/>
        <end position="30"/>
    </location>
</feature>
<proteinExistence type="predicted"/>
<dbReference type="EMBL" id="JAQIPB010000014">
    <property type="protein sequence ID" value="MDA7419161.1"/>
    <property type="molecule type" value="Genomic_DNA"/>
</dbReference>
<evidence type="ECO:0000313" key="2">
    <source>
        <dbReference type="EMBL" id="MDA7419161.1"/>
    </source>
</evidence>
<protein>
    <recommendedName>
        <fullName evidence="4">Carboxypeptidase regulatory-like domain-containing protein</fullName>
    </recommendedName>
</protein>
<evidence type="ECO:0000256" key="1">
    <source>
        <dbReference type="SAM" id="SignalP"/>
    </source>
</evidence>
<keyword evidence="1" id="KW-0732">Signal</keyword>